<proteinExistence type="predicted"/>
<organism evidence="1 2">
    <name type="scientific">Musa balbisiana</name>
    <name type="common">Banana</name>
    <dbReference type="NCBI Taxonomy" id="52838"/>
    <lineage>
        <taxon>Eukaryota</taxon>
        <taxon>Viridiplantae</taxon>
        <taxon>Streptophyta</taxon>
        <taxon>Embryophyta</taxon>
        <taxon>Tracheophyta</taxon>
        <taxon>Spermatophyta</taxon>
        <taxon>Magnoliopsida</taxon>
        <taxon>Liliopsida</taxon>
        <taxon>Zingiberales</taxon>
        <taxon>Musaceae</taxon>
        <taxon>Musa</taxon>
    </lineage>
</organism>
<comment type="caution">
    <text evidence="1">The sequence shown here is derived from an EMBL/GenBank/DDBJ whole genome shotgun (WGS) entry which is preliminary data.</text>
</comment>
<dbReference type="EMBL" id="PYDT01000010">
    <property type="protein sequence ID" value="THU46358.1"/>
    <property type="molecule type" value="Genomic_DNA"/>
</dbReference>
<dbReference type="Proteomes" id="UP000317650">
    <property type="component" value="Chromosome 9"/>
</dbReference>
<dbReference type="AlphaFoldDB" id="A0A4S8IDV2"/>
<evidence type="ECO:0000313" key="2">
    <source>
        <dbReference type="Proteomes" id="UP000317650"/>
    </source>
</evidence>
<gene>
    <name evidence="1" type="ORF">C4D60_Mb09t04100</name>
</gene>
<reference evidence="1 2" key="1">
    <citation type="journal article" date="2019" name="Nat. Plants">
        <title>Genome sequencing of Musa balbisiana reveals subgenome evolution and function divergence in polyploid bananas.</title>
        <authorList>
            <person name="Yao X."/>
        </authorList>
    </citation>
    <scope>NUCLEOTIDE SEQUENCE [LARGE SCALE GENOMIC DNA]</scope>
    <source>
        <strain evidence="2">cv. DH-PKW</strain>
        <tissue evidence="1">Leaves</tissue>
    </source>
</reference>
<keyword evidence="2" id="KW-1185">Reference proteome</keyword>
<accession>A0A4S8IDV2</accession>
<protein>
    <submittedName>
        <fullName evidence="1">Uncharacterized protein</fullName>
    </submittedName>
</protein>
<name>A0A4S8IDV2_MUSBA</name>
<sequence>MTLLISIGKAKGCHLFHLSVRWPQQREEISGSSSSSQPYKSGGDGVFSCRAACWLHAPERWVVQGGEAGHVHGLQVFFFHQRSLCLFFMCPSSPPCTANLISPQAQDG</sequence>
<evidence type="ECO:0000313" key="1">
    <source>
        <dbReference type="EMBL" id="THU46358.1"/>
    </source>
</evidence>